<evidence type="ECO:0000313" key="4">
    <source>
        <dbReference type="EMBL" id="OUZ99121.1"/>
    </source>
</evidence>
<proteinExistence type="predicted"/>
<gene>
    <name evidence="4" type="ORF">BVC80_9077g54</name>
</gene>
<keyword evidence="1" id="KW-0809">Transit peptide</keyword>
<comment type="caution">
    <text evidence="4">The sequence shown here is derived from an EMBL/GenBank/DDBJ whole genome shotgun (WGS) entry which is preliminary data.</text>
</comment>
<dbReference type="PANTHER" id="PTHR31346:SF4">
    <property type="entry name" value="MULTIPLE ORGANELLAR RNA EDITING FACTOR 8, CHLOROPLASTIC_MITOCHONDRIAL"/>
    <property type="match status" value="1"/>
</dbReference>
<dbReference type="InParanoid" id="A0A200PLP4"/>
<dbReference type="EMBL" id="MVGT01004544">
    <property type="protein sequence ID" value="OUZ99121.1"/>
    <property type="molecule type" value="Genomic_DNA"/>
</dbReference>
<sequence>MIPRRALISLKQQSTTAATRKTNNSISRFGTPISSATQNPNPNPNLFCSSFSQNQKKLSLRGLLSHCCSHSPVSIQTKNDDRVLGVRGLSSQSTNYSSNKPPKETTLDGVDFQHWLVVMELPIRKLSHDDIIDIYIKTLAQVLGSEEEARKQIYSVSTSHYFAFGCTVSEEISIKIKKLPGVQWVLRDPLLDVGNKSNRGVPDIHGCGNERSSQNDSPRNFDERWRRASENNRDNDKGNNRGKRQMRRPGLRLPHPPPSSPPPPPPPPRPKMWLPSYDEWNSKIEGIPVLPPPQPKMWLPSYDEWNSKIEGRRILPDPPQPKIWFPSYEWNY</sequence>
<dbReference type="InterPro" id="IPR054059">
    <property type="entry name" value="MORF/ORRM1/DAG-like_MORF"/>
</dbReference>
<dbReference type="GO" id="GO:0005739">
    <property type="term" value="C:mitochondrion"/>
    <property type="evidence" value="ECO:0007669"/>
    <property type="project" value="TreeGrafter"/>
</dbReference>
<dbReference type="AlphaFoldDB" id="A0A200PLP4"/>
<dbReference type="Proteomes" id="UP000195402">
    <property type="component" value="Unassembled WGS sequence"/>
</dbReference>
<keyword evidence="5" id="KW-1185">Reference proteome</keyword>
<evidence type="ECO:0000313" key="5">
    <source>
        <dbReference type="Proteomes" id="UP000195402"/>
    </source>
</evidence>
<dbReference type="InterPro" id="IPR039206">
    <property type="entry name" value="MORF/ORRM1/DAG-like"/>
</dbReference>
<dbReference type="GO" id="GO:0080156">
    <property type="term" value="P:mitochondrial mRNA modification"/>
    <property type="evidence" value="ECO:0007669"/>
    <property type="project" value="TreeGrafter"/>
</dbReference>
<organism evidence="4 5">
    <name type="scientific">Macleaya cordata</name>
    <name type="common">Five-seeded plume-poppy</name>
    <name type="synonym">Bocconia cordata</name>
    <dbReference type="NCBI Taxonomy" id="56857"/>
    <lineage>
        <taxon>Eukaryota</taxon>
        <taxon>Viridiplantae</taxon>
        <taxon>Streptophyta</taxon>
        <taxon>Embryophyta</taxon>
        <taxon>Tracheophyta</taxon>
        <taxon>Spermatophyta</taxon>
        <taxon>Magnoliopsida</taxon>
        <taxon>Ranunculales</taxon>
        <taxon>Papaveraceae</taxon>
        <taxon>Papaveroideae</taxon>
        <taxon>Macleaya</taxon>
    </lineage>
</organism>
<dbReference type="GO" id="GO:0016554">
    <property type="term" value="P:cytidine to uridine editing"/>
    <property type="evidence" value="ECO:0007669"/>
    <property type="project" value="InterPro"/>
</dbReference>
<dbReference type="Pfam" id="PF21864">
    <property type="entry name" value="MORF_dom"/>
    <property type="match status" value="1"/>
</dbReference>
<evidence type="ECO:0000256" key="1">
    <source>
        <dbReference type="ARBA" id="ARBA00022946"/>
    </source>
</evidence>
<feature type="compositionally biased region" description="Basic and acidic residues" evidence="2">
    <location>
        <begin position="219"/>
        <end position="239"/>
    </location>
</feature>
<dbReference type="STRING" id="56857.A0A200PLP4"/>
<reference evidence="4 5" key="1">
    <citation type="journal article" date="2017" name="Mol. Plant">
        <title>The Genome of Medicinal Plant Macleaya cordata Provides New Insights into Benzylisoquinoline Alkaloids Metabolism.</title>
        <authorList>
            <person name="Liu X."/>
            <person name="Liu Y."/>
            <person name="Huang P."/>
            <person name="Ma Y."/>
            <person name="Qing Z."/>
            <person name="Tang Q."/>
            <person name="Cao H."/>
            <person name="Cheng P."/>
            <person name="Zheng Y."/>
            <person name="Yuan Z."/>
            <person name="Zhou Y."/>
            <person name="Liu J."/>
            <person name="Tang Z."/>
            <person name="Zhuo Y."/>
            <person name="Zhang Y."/>
            <person name="Yu L."/>
            <person name="Huang J."/>
            <person name="Yang P."/>
            <person name="Peng Q."/>
            <person name="Zhang J."/>
            <person name="Jiang W."/>
            <person name="Zhang Z."/>
            <person name="Lin K."/>
            <person name="Ro D.K."/>
            <person name="Chen X."/>
            <person name="Xiong X."/>
            <person name="Shang Y."/>
            <person name="Huang S."/>
            <person name="Zeng J."/>
        </authorList>
    </citation>
    <scope>NUCLEOTIDE SEQUENCE [LARGE SCALE GENOMIC DNA]</scope>
    <source>
        <strain evidence="5">cv. BLH2017</strain>
        <tissue evidence="4">Root</tissue>
    </source>
</reference>
<feature type="region of interest" description="Disordered" evidence="2">
    <location>
        <begin position="195"/>
        <end position="276"/>
    </location>
</feature>
<feature type="compositionally biased region" description="Basic residues" evidence="2">
    <location>
        <begin position="240"/>
        <end position="250"/>
    </location>
</feature>
<evidence type="ECO:0000256" key="2">
    <source>
        <dbReference type="SAM" id="MobiDB-lite"/>
    </source>
</evidence>
<feature type="region of interest" description="Disordered" evidence="2">
    <location>
        <begin position="11"/>
        <end position="40"/>
    </location>
</feature>
<dbReference type="PANTHER" id="PTHR31346">
    <property type="entry name" value="MULTIPLE ORGANELLAR RNA EDITING FACTOR 2, CHLOROPLASTIC-RELATED-RELATED"/>
    <property type="match status" value="1"/>
</dbReference>
<feature type="compositionally biased region" description="Pro residues" evidence="2">
    <location>
        <begin position="254"/>
        <end position="270"/>
    </location>
</feature>
<evidence type="ECO:0000259" key="3">
    <source>
        <dbReference type="Pfam" id="PF21864"/>
    </source>
</evidence>
<feature type="domain" description="MORF/ORRM1/DAG-like MORF" evidence="3">
    <location>
        <begin position="113"/>
        <end position="200"/>
    </location>
</feature>
<name>A0A200PLP4_MACCD</name>
<accession>A0A200PLP4</accession>
<protein>
    <recommendedName>
        <fullName evidence="3">MORF/ORRM1/DAG-like MORF domain-containing protein</fullName>
    </recommendedName>
</protein>